<dbReference type="InterPro" id="IPR051460">
    <property type="entry name" value="HdrC_iron-sulfur_subunit"/>
</dbReference>
<dbReference type="GO" id="GO:0016491">
    <property type="term" value="F:oxidoreductase activity"/>
    <property type="evidence" value="ECO:0007669"/>
    <property type="project" value="UniProtKB-ARBA"/>
</dbReference>
<dbReference type="Pfam" id="PF02754">
    <property type="entry name" value="CCG"/>
    <property type="match status" value="1"/>
</dbReference>
<dbReference type="InterPro" id="IPR004017">
    <property type="entry name" value="Cys_rich_dom"/>
</dbReference>
<evidence type="ECO:0000313" key="2">
    <source>
        <dbReference type="EMBL" id="GGM68606.1"/>
    </source>
</evidence>
<reference evidence="2" key="2">
    <citation type="submission" date="2022-09" db="EMBL/GenBank/DDBJ databases">
        <authorList>
            <person name="Sun Q."/>
            <person name="Ohkuma M."/>
        </authorList>
    </citation>
    <scope>NUCLEOTIDE SEQUENCE</scope>
    <source>
        <strain evidence="2">JCM 13583</strain>
    </source>
</reference>
<reference evidence="2" key="1">
    <citation type="journal article" date="2014" name="Int. J. Syst. Evol. Microbiol.">
        <title>Complete genome sequence of Corynebacterium casei LMG S-19264T (=DSM 44701T), isolated from a smear-ripened cheese.</title>
        <authorList>
            <consortium name="US DOE Joint Genome Institute (JGI-PGF)"/>
            <person name="Walter F."/>
            <person name="Albersmeier A."/>
            <person name="Kalinowski J."/>
            <person name="Ruckert C."/>
        </authorList>
    </citation>
    <scope>NUCLEOTIDE SEQUENCE</scope>
    <source>
        <strain evidence="2">JCM 13583</strain>
    </source>
</reference>
<dbReference type="RefSeq" id="WP_188679770.1">
    <property type="nucleotide sequence ID" value="NZ_BMNY01000001.1"/>
</dbReference>
<comment type="caution">
    <text evidence="2">The sequence shown here is derived from an EMBL/GenBank/DDBJ whole genome shotgun (WGS) entry which is preliminary data.</text>
</comment>
<dbReference type="PANTHER" id="PTHR43255:SF2">
    <property type="entry name" value="HETERODISULFIDE REDUCTASE RELATED PROTEIN"/>
    <property type="match status" value="1"/>
</dbReference>
<proteinExistence type="predicted"/>
<dbReference type="GO" id="GO:0005886">
    <property type="term" value="C:plasma membrane"/>
    <property type="evidence" value="ECO:0007669"/>
    <property type="project" value="TreeGrafter"/>
</dbReference>
<evidence type="ECO:0000259" key="1">
    <source>
        <dbReference type="Pfam" id="PF02754"/>
    </source>
</evidence>
<protein>
    <submittedName>
        <fullName evidence="2">Fe-S oxidoreductase</fullName>
    </submittedName>
</protein>
<gene>
    <name evidence="2" type="ORF">GCM10007108_03360</name>
</gene>
<dbReference type="EMBL" id="BMNY01000001">
    <property type="protein sequence ID" value="GGM68606.1"/>
    <property type="molecule type" value="Genomic_DNA"/>
</dbReference>
<sequence length="298" mass="33993">MVDLQSVMRQREAVRNVMFSYLMEQMVPFPFNREQMSSWASDIPRGGECIIYTSYMYQMAGLFRKYEEMLPRFVQLGARRYMVSLSRFFFRPEKEDVDRAFRILRNISGALRASGVQFGYLYEEEPYSGGLLLELGMLDEFREYGMKLASFFHSRGVKRIITVDPHTANALNRLRSLVGLEAEVIPYLKLIKPRISGRFAIHDSCLYSRHLGMREDIRAMMRTAGAEVVEDQIVTSRSGAVCCGAPLGPLSTDLSDSIARHRAESLGRLGTQVISFCPFCEGSLQRNGLQTRDFAEVI</sequence>
<feature type="domain" description="Cysteine-rich" evidence="1">
    <location>
        <begin position="200"/>
        <end position="284"/>
    </location>
</feature>
<evidence type="ECO:0000313" key="3">
    <source>
        <dbReference type="Proteomes" id="UP000632195"/>
    </source>
</evidence>
<keyword evidence="3" id="KW-1185">Reference proteome</keyword>
<dbReference type="Proteomes" id="UP000632195">
    <property type="component" value="Unassembled WGS sequence"/>
</dbReference>
<name>A0AA37BQ75_9ARCH</name>
<dbReference type="AlphaFoldDB" id="A0AA37BQ75"/>
<accession>A0AA37BQ75</accession>
<organism evidence="2 3">
    <name type="scientific">Thermogymnomonas acidicola</name>
    <dbReference type="NCBI Taxonomy" id="399579"/>
    <lineage>
        <taxon>Archaea</taxon>
        <taxon>Methanobacteriati</taxon>
        <taxon>Thermoplasmatota</taxon>
        <taxon>Thermoplasmata</taxon>
        <taxon>Thermoplasmatales</taxon>
        <taxon>Thermogymnomonas</taxon>
    </lineage>
</organism>
<dbReference type="PANTHER" id="PTHR43255">
    <property type="entry name" value="IRON-SULFUR-BINDING OXIDOREDUCTASE FADF-RELATED-RELATED"/>
    <property type="match status" value="1"/>
</dbReference>